<dbReference type="Gene3D" id="1.10.1040.10">
    <property type="entry name" value="N-(1-d-carboxylethyl)-l-norvaline Dehydrogenase, domain 2"/>
    <property type="match status" value="1"/>
</dbReference>
<dbReference type="SUPFAM" id="SSF48179">
    <property type="entry name" value="6-phosphogluconate dehydrogenase C-terminal domain-like"/>
    <property type="match status" value="1"/>
</dbReference>
<keyword evidence="3" id="KW-1133">Transmembrane helix</keyword>
<dbReference type="RefSeq" id="XP_013276014.1">
    <property type="nucleotide sequence ID" value="XM_013420560.1"/>
</dbReference>
<dbReference type="InterPro" id="IPR036291">
    <property type="entry name" value="NAD(P)-bd_dom_sf"/>
</dbReference>
<feature type="transmembrane region" description="Helical" evidence="3">
    <location>
        <begin position="6"/>
        <end position="26"/>
    </location>
</feature>
<dbReference type="InterPro" id="IPR006176">
    <property type="entry name" value="3-OHacyl-CoA_DH_NAD-bd"/>
</dbReference>
<dbReference type="GeneID" id="25291606"/>
<dbReference type="Proteomes" id="UP000053617">
    <property type="component" value="Unassembled WGS sequence"/>
</dbReference>
<evidence type="ECO:0000256" key="3">
    <source>
        <dbReference type="SAM" id="Phobius"/>
    </source>
</evidence>
<sequence>MDEPARQVIALIGLGTIGISFAALHLKHSDALLRVYDPRPDLKQHVASMLPVYLESTDPSLSVDSLISGGRFVLCSTLAEACTGASIVQEQGPENLQVKASTWSEVLRHVSPTAHLWSSTSGVPASQQVQELKDKTRLLVVHPFNPPHVMPLVEIVPSPETDPGEVQFAKRYFEALKSGHRPVVVRKEASGFVANRLAFILFREACSLVADDIVSVQDLDTIVEASLGPRWAVAGPFKSYSYGGGTGGLPAFLRNLSGTMEEVWQSAGTVSFERTEFDPTNIKSDGATVIDDNDTPHDQSGIWTHKVIQQTLEGYGFPDSRILASRDAALRRVLQAAEPHNA</sequence>
<evidence type="ECO:0000313" key="6">
    <source>
        <dbReference type="EMBL" id="KIX08878.1"/>
    </source>
</evidence>
<keyword evidence="2" id="KW-0560">Oxidoreductase</keyword>
<evidence type="ECO:0000259" key="5">
    <source>
        <dbReference type="Pfam" id="PF02737"/>
    </source>
</evidence>
<dbReference type="AlphaFoldDB" id="A0A0D2HE82"/>
<gene>
    <name evidence="6" type="ORF">Z518_03535</name>
</gene>
<protein>
    <recommendedName>
        <fullName evidence="8">3-hydroxyacyl-CoA dehydrogenase</fullName>
    </recommendedName>
</protein>
<dbReference type="GO" id="GO:0070403">
    <property type="term" value="F:NAD+ binding"/>
    <property type="evidence" value="ECO:0007669"/>
    <property type="project" value="InterPro"/>
</dbReference>
<dbReference type="VEuPathDB" id="FungiDB:Z518_03535"/>
<evidence type="ECO:0000313" key="7">
    <source>
        <dbReference type="Proteomes" id="UP000053617"/>
    </source>
</evidence>
<dbReference type="SUPFAM" id="SSF51735">
    <property type="entry name" value="NAD(P)-binding Rossmann-fold domains"/>
    <property type="match status" value="1"/>
</dbReference>
<dbReference type="Gene3D" id="3.40.50.720">
    <property type="entry name" value="NAD(P)-binding Rossmann-like Domain"/>
    <property type="match status" value="1"/>
</dbReference>
<dbReference type="STRING" id="1442369.A0A0D2HE82"/>
<dbReference type="InterPro" id="IPR013328">
    <property type="entry name" value="6PGD_dom2"/>
</dbReference>
<reference evidence="6 7" key="1">
    <citation type="submission" date="2015-01" db="EMBL/GenBank/DDBJ databases">
        <title>The Genome Sequence of Rhinocladiella mackenzie CBS 650.93.</title>
        <authorList>
            <consortium name="The Broad Institute Genomics Platform"/>
            <person name="Cuomo C."/>
            <person name="de Hoog S."/>
            <person name="Gorbushina A."/>
            <person name="Stielow B."/>
            <person name="Teixiera M."/>
            <person name="Abouelleil A."/>
            <person name="Chapman S.B."/>
            <person name="Priest M."/>
            <person name="Young S.K."/>
            <person name="Wortman J."/>
            <person name="Nusbaum C."/>
            <person name="Birren B."/>
        </authorList>
    </citation>
    <scope>NUCLEOTIDE SEQUENCE [LARGE SCALE GENOMIC DNA]</scope>
    <source>
        <strain evidence="6 7">CBS 650.93</strain>
    </source>
</reference>
<evidence type="ECO:0000259" key="4">
    <source>
        <dbReference type="Pfam" id="PF00725"/>
    </source>
</evidence>
<evidence type="ECO:0000256" key="1">
    <source>
        <dbReference type="ARBA" id="ARBA00009463"/>
    </source>
</evidence>
<comment type="similarity">
    <text evidence="1">Belongs to the 3-hydroxyacyl-CoA dehydrogenase family.</text>
</comment>
<dbReference type="GO" id="GO:0050104">
    <property type="term" value="F:L-gulonate 3-dehydrogenase activity"/>
    <property type="evidence" value="ECO:0007669"/>
    <property type="project" value="TreeGrafter"/>
</dbReference>
<name>A0A0D2HE82_9EURO</name>
<feature type="domain" description="3-hydroxyacyl-CoA dehydrogenase C-terminal" evidence="4">
    <location>
        <begin position="191"/>
        <end position="248"/>
    </location>
</feature>
<keyword evidence="7" id="KW-1185">Reference proteome</keyword>
<dbReference type="Pfam" id="PF02737">
    <property type="entry name" value="3HCDH_N"/>
    <property type="match status" value="1"/>
</dbReference>
<feature type="domain" description="3-hydroxyacyl-CoA dehydrogenase NAD binding" evidence="5">
    <location>
        <begin position="9"/>
        <end position="187"/>
    </location>
</feature>
<evidence type="ECO:0000256" key="2">
    <source>
        <dbReference type="ARBA" id="ARBA00023002"/>
    </source>
</evidence>
<keyword evidence="3" id="KW-0472">Membrane</keyword>
<proteinExistence type="inferred from homology"/>
<dbReference type="InterPro" id="IPR008927">
    <property type="entry name" value="6-PGluconate_DH-like_C_sf"/>
</dbReference>
<accession>A0A0D2HE82</accession>
<dbReference type="GO" id="GO:0006631">
    <property type="term" value="P:fatty acid metabolic process"/>
    <property type="evidence" value="ECO:0007669"/>
    <property type="project" value="InterPro"/>
</dbReference>
<dbReference type="PANTHER" id="PTHR48075:SF1">
    <property type="entry name" value="LAMBDA-CRYSTALLIN HOMOLOG"/>
    <property type="match status" value="1"/>
</dbReference>
<dbReference type="HOGENOM" id="CLU_009834_0_1_1"/>
<keyword evidence="3" id="KW-0812">Transmembrane</keyword>
<dbReference type="Pfam" id="PF00725">
    <property type="entry name" value="3HCDH"/>
    <property type="match status" value="1"/>
</dbReference>
<dbReference type="EMBL" id="KN847476">
    <property type="protein sequence ID" value="KIX08878.1"/>
    <property type="molecule type" value="Genomic_DNA"/>
</dbReference>
<dbReference type="OrthoDB" id="2021159at2759"/>
<dbReference type="InterPro" id="IPR006108">
    <property type="entry name" value="3HC_DH_C"/>
</dbReference>
<organism evidence="6 7">
    <name type="scientific">Rhinocladiella mackenziei CBS 650.93</name>
    <dbReference type="NCBI Taxonomy" id="1442369"/>
    <lineage>
        <taxon>Eukaryota</taxon>
        <taxon>Fungi</taxon>
        <taxon>Dikarya</taxon>
        <taxon>Ascomycota</taxon>
        <taxon>Pezizomycotina</taxon>
        <taxon>Eurotiomycetes</taxon>
        <taxon>Chaetothyriomycetidae</taxon>
        <taxon>Chaetothyriales</taxon>
        <taxon>Herpotrichiellaceae</taxon>
        <taxon>Rhinocladiella</taxon>
    </lineage>
</organism>
<evidence type="ECO:0008006" key="8">
    <source>
        <dbReference type="Google" id="ProtNLM"/>
    </source>
</evidence>
<dbReference type="PANTHER" id="PTHR48075">
    <property type="entry name" value="3-HYDROXYACYL-COA DEHYDROGENASE FAMILY PROTEIN"/>
    <property type="match status" value="1"/>
</dbReference>